<dbReference type="InterPro" id="IPR001610">
    <property type="entry name" value="PAC"/>
</dbReference>
<dbReference type="SMART" id="SM00086">
    <property type="entry name" value="PAC"/>
    <property type="match status" value="3"/>
</dbReference>
<organism evidence="20 21">
    <name type="scientific">Granulicella aggregans</name>
    <dbReference type="NCBI Taxonomy" id="474949"/>
    <lineage>
        <taxon>Bacteria</taxon>
        <taxon>Pseudomonadati</taxon>
        <taxon>Acidobacteriota</taxon>
        <taxon>Terriglobia</taxon>
        <taxon>Terriglobales</taxon>
        <taxon>Acidobacteriaceae</taxon>
        <taxon>Granulicella</taxon>
    </lineage>
</organism>
<dbReference type="GO" id="GO:0000155">
    <property type="term" value="F:phosphorelay sensor kinase activity"/>
    <property type="evidence" value="ECO:0007669"/>
    <property type="project" value="InterPro"/>
</dbReference>
<keyword evidence="7" id="KW-0808">Transferase</keyword>
<dbReference type="Pfam" id="PF08447">
    <property type="entry name" value="PAS_3"/>
    <property type="match status" value="1"/>
</dbReference>
<comment type="catalytic activity">
    <reaction evidence="1">
        <text>ATP + protein L-histidine = ADP + protein N-phospho-L-histidine.</text>
        <dbReference type="EC" id="2.7.13.3"/>
    </reaction>
</comment>
<evidence type="ECO:0000256" key="9">
    <source>
        <dbReference type="ARBA" id="ARBA00022737"/>
    </source>
</evidence>
<dbReference type="InterPro" id="IPR035965">
    <property type="entry name" value="PAS-like_dom_sf"/>
</dbReference>
<evidence type="ECO:0000256" key="5">
    <source>
        <dbReference type="ARBA" id="ARBA00022519"/>
    </source>
</evidence>
<evidence type="ECO:0000313" key="20">
    <source>
        <dbReference type="EMBL" id="MBB5059978.1"/>
    </source>
</evidence>
<dbReference type="Proteomes" id="UP000540989">
    <property type="component" value="Unassembled WGS sequence"/>
</dbReference>
<dbReference type="InterPro" id="IPR036890">
    <property type="entry name" value="HATPase_C_sf"/>
</dbReference>
<keyword evidence="14 16" id="KW-0472">Membrane</keyword>
<evidence type="ECO:0000256" key="13">
    <source>
        <dbReference type="ARBA" id="ARBA00023012"/>
    </source>
</evidence>
<evidence type="ECO:0000256" key="12">
    <source>
        <dbReference type="ARBA" id="ARBA00022989"/>
    </source>
</evidence>
<dbReference type="InterPro" id="IPR013767">
    <property type="entry name" value="PAS_fold"/>
</dbReference>
<evidence type="ECO:0000256" key="6">
    <source>
        <dbReference type="ARBA" id="ARBA00022553"/>
    </source>
</evidence>
<dbReference type="GO" id="GO:0000166">
    <property type="term" value="F:nucleotide binding"/>
    <property type="evidence" value="ECO:0007669"/>
    <property type="project" value="UniProtKB-KW"/>
</dbReference>
<dbReference type="InterPro" id="IPR013655">
    <property type="entry name" value="PAS_fold_3"/>
</dbReference>
<sequence length="745" mass="81408">MPTSPSASFKPWHALASAATGAAATCLLFGFIGAPHTNGLNLLCAVISVPAAAVLLFKLTRTPRSVSHAWVELTQPHPSGKAEALLDKTGRIAGVGGWEVDLITGEVIWSLHTFELHGAPLDFVPTLETGLSFYDEPSRPIIAAAVETACRTGRGWDLELSIIRFDKRRVWVRTVGGVEMKEGKAVGLVGTFQDVTARVAERVALSEANERLTLATDSGRIGIFEWDLVNNVLRCDRWMHRLHGIERTDNRADASANIQYDPLDWRQHLHSEDHERVISAMQDAIAGNTDYDTEFRILWPDGSIRNIRAAGQVTRDAHGKPLRMIGANWDVTEARRLTAELAQQNELLRVTLHSIGDGVITTDAQGNVVWLNSVAERMTGWTSEEALARPIASIFNIVNYVTRRPVENPIMTCIATGVAGKLAPDTILLSRDGARFGIDDSAAPIRGEQGELLGAVLVFHDVTEQRRLFYETTRMAKVELKLKDDFLSRVSHELRSPLTSIYSFTSIIADDLAGNTTSQQQEYLQIVLKNVDQLQSMIEDLLTVTQANEGKLSIDLKPIQLSECVTDALHTIQGPASSKQIALRSNCEKSLPLALADPTRILQILIILLDNAVKFTPEGGLIGVKASQTDGGFLLVQVSDTGRGIPPEKRARVFEHLYQVPGPEHSENAQSDTSRAGRNGLGLGLHIAHDLVVRQGGQIWITGELGNGSTFSFTLPIHRETPSFEPQADLAQTTELPALTTAQVS</sequence>
<dbReference type="SUPFAM" id="SSF55874">
    <property type="entry name" value="ATPase domain of HSP90 chaperone/DNA topoisomerase II/histidine kinase"/>
    <property type="match status" value="1"/>
</dbReference>
<dbReference type="SUPFAM" id="SSF55785">
    <property type="entry name" value="PYP-like sensor domain (PAS domain)"/>
    <property type="match status" value="3"/>
</dbReference>
<reference evidence="20 21" key="1">
    <citation type="submission" date="2020-08" db="EMBL/GenBank/DDBJ databases">
        <title>Genomic Encyclopedia of Type Strains, Phase IV (KMG-V): Genome sequencing to study the core and pangenomes of soil and plant-associated prokaryotes.</title>
        <authorList>
            <person name="Whitman W."/>
        </authorList>
    </citation>
    <scope>NUCLEOTIDE SEQUENCE [LARGE SCALE GENOMIC DNA]</scope>
    <source>
        <strain evidence="20 21">M8UP14</strain>
    </source>
</reference>
<comment type="subcellular location">
    <subcellularLocation>
        <location evidence="2">Cell inner membrane</location>
        <topology evidence="2">Multi-pass membrane protein</topology>
    </subcellularLocation>
</comment>
<keyword evidence="6" id="KW-0597">Phosphoprotein</keyword>
<keyword evidence="8 16" id="KW-0812">Transmembrane</keyword>
<feature type="domain" description="PAS" evidence="18">
    <location>
        <begin position="344"/>
        <end position="399"/>
    </location>
</feature>
<dbReference type="EMBL" id="JACHIP010000008">
    <property type="protein sequence ID" value="MBB5059978.1"/>
    <property type="molecule type" value="Genomic_DNA"/>
</dbReference>
<dbReference type="Gene3D" id="3.30.565.10">
    <property type="entry name" value="Histidine kinase-like ATPase, C-terminal domain"/>
    <property type="match status" value="1"/>
</dbReference>
<dbReference type="InterPro" id="IPR003594">
    <property type="entry name" value="HATPase_dom"/>
</dbReference>
<comment type="caution">
    <text evidence="20">The sequence shown here is derived from an EMBL/GenBank/DDBJ whole genome shotgun (WGS) entry which is preliminary data.</text>
</comment>
<keyword evidence="5" id="KW-0997">Cell inner membrane</keyword>
<dbReference type="FunFam" id="2.10.70.100:FF:000001">
    <property type="entry name" value="Sensory transduction histidine kinase"/>
    <property type="match status" value="1"/>
</dbReference>
<dbReference type="InterPro" id="IPR003661">
    <property type="entry name" value="HisK_dim/P_dom"/>
</dbReference>
<gene>
    <name evidence="20" type="ORF">HDF16_004712</name>
</gene>
<keyword evidence="10" id="KW-0547">Nucleotide-binding</keyword>
<dbReference type="AlphaFoldDB" id="A0A7W7ZHI3"/>
<feature type="domain" description="Histidine kinase" evidence="17">
    <location>
        <begin position="489"/>
        <end position="719"/>
    </location>
</feature>
<dbReference type="InterPro" id="IPR050736">
    <property type="entry name" value="Sensor_HK_Regulatory"/>
</dbReference>
<dbReference type="EC" id="2.7.13.3" evidence="3"/>
<dbReference type="FunFam" id="1.10.287.130:FF:000001">
    <property type="entry name" value="Two-component sensor histidine kinase"/>
    <property type="match status" value="1"/>
</dbReference>
<evidence type="ECO:0000256" key="3">
    <source>
        <dbReference type="ARBA" id="ARBA00012438"/>
    </source>
</evidence>
<evidence type="ECO:0000256" key="7">
    <source>
        <dbReference type="ARBA" id="ARBA00022679"/>
    </source>
</evidence>
<dbReference type="RefSeq" id="WP_184221982.1">
    <property type="nucleotide sequence ID" value="NZ_JACHIP010000008.1"/>
</dbReference>
<evidence type="ECO:0000259" key="17">
    <source>
        <dbReference type="PROSITE" id="PS50109"/>
    </source>
</evidence>
<evidence type="ECO:0000313" key="21">
    <source>
        <dbReference type="Proteomes" id="UP000540989"/>
    </source>
</evidence>
<dbReference type="SMART" id="SM00387">
    <property type="entry name" value="HATPase_c"/>
    <property type="match status" value="1"/>
</dbReference>
<feature type="transmembrane region" description="Helical" evidence="16">
    <location>
        <begin position="12"/>
        <end position="32"/>
    </location>
</feature>
<dbReference type="CDD" id="cd00082">
    <property type="entry name" value="HisKA"/>
    <property type="match status" value="1"/>
</dbReference>
<keyword evidence="11" id="KW-0418">Kinase</keyword>
<feature type="domain" description="PAC" evidence="19">
    <location>
        <begin position="156"/>
        <end position="207"/>
    </location>
</feature>
<evidence type="ECO:0000256" key="16">
    <source>
        <dbReference type="SAM" id="Phobius"/>
    </source>
</evidence>
<feature type="domain" description="PAC" evidence="19">
    <location>
        <begin position="291"/>
        <end position="343"/>
    </location>
</feature>
<evidence type="ECO:0000256" key="10">
    <source>
        <dbReference type="ARBA" id="ARBA00022741"/>
    </source>
</evidence>
<dbReference type="PANTHER" id="PTHR43711:SF1">
    <property type="entry name" value="HISTIDINE KINASE 1"/>
    <property type="match status" value="1"/>
</dbReference>
<evidence type="ECO:0000256" key="4">
    <source>
        <dbReference type="ARBA" id="ARBA00022475"/>
    </source>
</evidence>
<feature type="transmembrane region" description="Helical" evidence="16">
    <location>
        <begin position="39"/>
        <end position="57"/>
    </location>
</feature>
<keyword evidence="21" id="KW-1185">Reference proteome</keyword>
<dbReference type="Pfam" id="PF00989">
    <property type="entry name" value="PAS"/>
    <property type="match status" value="1"/>
</dbReference>
<evidence type="ECO:0000256" key="2">
    <source>
        <dbReference type="ARBA" id="ARBA00004429"/>
    </source>
</evidence>
<evidence type="ECO:0000256" key="11">
    <source>
        <dbReference type="ARBA" id="ARBA00022777"/>
    </source>
</evidence>
<dbReference type="InterPro" id="IPR036097">
    <property type="entry name" value="HisK_dim/P_sf"/>
</dbReference>
<dbReference type="CDD" id="cd00130">
    <property type="entry name" value="PAS"/>
    <property type="match status" value="2"/>
</dbReference>
<feature type="domain" description="PAC" evidence="19">
    <location>
        <begin position="422"/>
        <end position="474"/>
    </location>
</feature>
<dbReference type="PROSITE" id="PS50112">
    <property type="entry name" value="PAS"/>
    <property type="match status" value="1"/>
</dbReference>
<evidence type="ECO:0000256" key="8">
    <source>
        <dbReference type="ARBA" id="ARBA00022692"/>
    </source>
</evidence>
<feature type="region of interest" description="Disordered" evidence="15">
    <location>
        <begin position="726"/>
        <end position="745"/>
    </location>
</feature>
<evidence type="ECO:0000259" key="19">
    <source>
        <dbReference type="PROSITE" id="PS50113"/>
    </source>
</evidence>
<dbReference type="Gene3D" id="1.10.287.130">
    <property type="match status" value="1"/>
</dbReference>
<dbReference type="GO" id="GO:0005886">
    <property type="term" value="C:plasma membrane"/>
    <property type="evidence" value="ECO:0007669"/>
    <property type="project" value="UniProtKB-SubCell"/>
</dbReference>
<dbReference type="GO" id="GO:0006355">
    <property type="term" value="P:regulation of DNA-templated transcription"/>
    <property type="evidence" value="ECO:0007669"/>
    <property type="project" value="InterPro"/>
</dbReference>
<keyword evidence="13" id="KW-0902">Two-component regulatory system</keyword>
<evidence type="ECO:0000256" key="1">
    <source>
        <dbReference type="ARBA" id="ARBA00000085"/>
    </source>
</evidence>
<keyword evidence="4" id="KW-1003">Cell membrane</keyword>
<accession>A0A7W7ZHI3</accession>
<evidence type="ECO:0000256" key="15">
    <source>
        <dbReference type="SAM" id="MobiDB-lite"/>
    </source>
</evidence>
<dbReference type="PANTHER" id="PTHR43711">
    <property type="entry name" value="TWO-COMPONENT HISTIDINE KINASE"/>
    <property type="match status" value="1"/>
</dbReference>
<dbReference type="Pfam" id="PF00512">
    <property type="entry name" value="HisKA"/>
    <property type="match status" value="1"/>
</dbReference>
<dbReference type="PROSITE" id="PS50109">
    <property type="entry name" value="HIS_KIN"/>
    <property type="match status" value="1"/>
</dbReference>
<evidence type="ECO:0000256" key="14">
    <source>
        <dbReference type="ARBA" id="ARBA00023136"/>
    </source>
</evidence>
<proteinExistence type="predicted"/>
<dbReference type="Gene3D" id="2.10.70.100">
    <property type="match status" value="1"/>
</dbReference>
<dbReference type="InterPro" id="IPR005467">
    <property type="entry name" value="His_kinase_dom"/>
</dbReference>
<dbReference type="SUPFAM" id="SSF47384">
    <property type="entry name" value="Homodimeric domain of signal transducing histidine kinase"/>
    <property type="match status" value="1"/>
</dbReference>
<keyword evidence="12 16" id="KW-1133">Transmembrane helix</keyword>
<feature type="compositionally biased region" description="Polar residues" evidence="15">
    <location>
        <begin position="730"/>
        <end position="745"/>
    </location>
</feature>
<dbReference type="Pfam" id="PF02518">
    <property type="entry name" value="HATPase_c"/>
    <property type="match status" value="1"/>
</dbReference>
<keyword evidence="9" id="KW-0677">Repeat</keyword>
<dbReference type="InterPro" id="IPR004358">
    <property type="entry name" value="Sig_transdc_His_kin-like_C"/>
</dbReference>
<name>A0A7W7ZHI3_9BACT</name>
<dbReference type="SMART" id="SM00388">
    <property type="entry name" value="HisKA"/>
    <property type="match status" value="1"/>
</dbReference>
<dbReference type="PRINTS" id="PR00344">
    <property type="entry name" value="BCTRLSENSOR"/>
</dbReference>
<evidence type="ECO:0000259" key="18">
    <source>
        <dbReference type="PROSITE" id="PS50112"/>
    </source>
</evidence>
<dbReference type="NCBIfam" id="TIGR00229">
    <property type="entry name" value="sensory_box"/>
    <property type="match status" value="1"/>
</dbReference>
<dbReference type="InterPro" id="IPR000014">
    <property type="entry name" value="PAS"/>
</dbReference>
<dbReference type="Gene3D" id="3.30.450.20">
    <property type="entry name" value="PAS domain"/>
    <property type="match status" value="3"/>
</dbReference>
<dbReference type="Pfam" id="PF13426">
    <property type="entry name" value="PAS_9"/>
    <property type="match status" value="1"/>
</dbReference>
<dbReference type="InterPro" id="IPR000700">
    <property type="entry name" value="PAS-assoc_C"/>
</dbReference>
<protein>
    <recommendedName>
        <fullName evidence="3">histidine kinase</fullName>
        <ecNumber evidence="3">2.7.13.3</ecNumber>
    </recommendedName>
</protein>
<dbReference type="SMART" id="SM00091">
    <property type="entry name" value="PAS"/>
    <property type="match status" value="2"/>
</dbReference>
<dbReference type="PROSITE" id="PS50113">
    <property type="entry name" value="PAC"/>
    <property type="match status" value="3"/>
</dbReference>